<dbReference type="EMBL" id="CT573071">
    <property type="protein sequence ID" value="CAJ73530.1"/>
    <property type="molecule type" value="Genomic_DNA"/>
</dbReference>
<evidence type="ECO:0000313" key="6">
    <source>
        <dbReference type="EMBL" id="CAJ73530.1"/>
    </source>
</evidence>
<organism evidence="6">
    <name type="scientific">Kuenenia stuttgartiensis</name>
    <dbReference type="NCBI Taxonomy" id="174633"/>
    <lineage>
        <taxon>Bacteria</taxon>
        <taxon>Pseudomonadati</taxon>
        <taxon>Planctomycetota</taxon>
        <taxon>Candidatus Brocadiia</taxon>
        <taxon>Candidatus Brocadiales</taxon>
        <taxon>Candidatus Brocadiaceae</taxon>
        <taxon>Candidatus Kuenenia</taxon>
    </lineage>
</organism>
<dbReference type="CDD" id="cd18081">
    <property type="entry name" value="RlmH-like"/>
    <property type="match status" value="1"/>
</dbReference>
<sequence>MFFVINIPPNTLEILPFQSYSCNKALPCLQDLGDTISFRIRMLFNVRFTAGDVTDIHMKIELIVTGKTEDDYLKRGISVYANRLKHYCAFNIAEISSVKPISSKSSEDVKEREAVALEKLLAPTDFVVLLDEKGRELTSVEFADFLQQKMNTGVRAVKFVSGGAYGIATQIKKRANFTLSLSLMTFSHQMVRLFFVEQLYRAMTIIRNEKYHHE</sequence>
<evidence type="ECO:0000313" key="7">
    <source>
        <dbReference type="EMBL" id="SOH06101.1"/>
    </source>
</evidence>
<keyword evidence="1 5" id="KW-0489">Methyltransferase</keyword>
<dbReference type="EMBL" id="LT934425">
    <property type="protein sequence ID" value="SOH06101.1"/>
    <property type="molecule type" value="Genomic_DNA"/>
</dbReference>
<evidence type="ECO:0000256" key="3">
    <source>
        <dbReference type="ARBA" id="ARBA00022691"/>
    </source>
</evidence>
<protein>
    <recommendedName>
        <fullName evidence="5">Ribosomal RNA large subunit methyltransferase H</fullName>
        <ecNumber evidence="5">2.1.1.177</ecNumber>
    </recommendedName>
    <alternativeName>
        <fullName evidence="5">23S rRNA (pseudouridine1915-N3)-methyltransferase</fullName>
    </alternativeName>
    <alternativeName>
        <fullName evidence="5">23S rRNA m3Psi1915 methyltransferase</fullName>
    </alternativeName>
    <alternativeName>
        <fullName evidence="5">rRNA (pseudouridine-N3-)-methyltransferase RlmH</fullName>
    </alternativeName>
</protein>
<evidence type="ECO:0000256" key="5">
    <source>
        <dbReference type="HAMAP-Rule" id="MF_00658"/>
    </source>
</evidence>
<evidence type="ECO:0000256" key="2">
    <source>
        <dbReference type="ARBA" id="ARBA00022679"/>
    </source>
</evidence>
<dbReference type="Gene3D" id="3.40.1280.10">
    <property type="match status" value="1"/>
</dbReference>
<comment type="similarity">
    <text evidence="4 5">Belongs to the RNA methyltransferase RlmH family.</text>
</comment>
<proteinExistence type="inferred from homology"/>
<reference evidence="6" key="2">
    <citation type="submission" date="2006-01" db="EMBL/GenBank/DDBJ databases">
        <authorList>
            <person name="Genoscope"/>
        </authorList>
    </citation>
    <scope>NUCLEOTIDE SEQUENCE</scope>
</reference>
<dbReference type="Proteomes" id="UP000221734">
    <property type="component" value="Chromosome Kuenenia_stuttgartiensis_MBR1"/>
</dbReference>
<accession>Q1Q0J7</accession>
<dbReference type="SFLD" id="SFLDS00070">
    <property type="entry name" value="SPOUT_Methyltransferase"/>
    <property type="match status" value="1"/>
</dbReference>
<feature type="binding site" evidence="5">
    <location>
        <position position="162"/>
    </location>
    <ligand>
        <name>S-adenosyl-L-methionine</name>
        <dbReference type="ChEBI" id="CHEBI:59789"/>
    </ligand>
</feature>
<comment type="subcellular location">
    <subcellularLocation>
        <location evidence="5">Cytoplasm</location>
    </subcellularLocation>
</comment>
<dbReference type="PANTHER" id="PTHR33603">
    <property type="entry name" value="METHYLTRANSFERASE"/>
    <property type="match status" value="1"/>
</dbReference>
<dbReference type="EC" id="2.1.1.177" evidence="5"/>
<comment type="catalytic activity">
    <reaction evidence="5">
        <text>pseudouridine(1915) in 23S rRNA + S-adenosyl-L-methionine = N(3)-methylpseudouridine(1915) in 23S rRNA + S-adenosyl-L-homocysteine + H(+)</text>
        <dbReference type="Rhea" id="RHEA:42752"/>
        <dbReference type="Rhea" id="RHEA-COMP:10221"/>
        <dbReference type="Rhea" id="RHEA-COMP:10222"/>
        <dbReference type="ChEBI" id="CHEBI:15378"/>
        <dbReference type="ChEBI" id="CHEBI:57856"/>
        <dbReference type="ChEBI" id="CHEBI:59789"/>
        <dbReference type="ChEBI" id="CHEBI:65314"/>
        <dbReference type="ChEBI" id="CHEBI:74486"/>
        <dbReference type="EC" id="2.1.1.177"/>
    </reaction>
</comment>
<dbReference type="GO" id="GO:0070038">
    <property type="term" value="F:rRNA (pseudouridine-N3-)-methyltransferase activity"/>
    <property type="evidence" value="ECO:0007669"/>
    <property type="project" value="UniProtKB-UniRule"/>
</dbReference>
<evidence type="ECO:0000256" key="4">
    <source>
        <dbReference type="ARBA" id="ARBA00038303"/>
    </source>
</evidence>
<reference evidence="6" key="1">
    <citation type="journal article" date="2006" name="Nature">
        <title>Deciphering the evolution and metabolism of an anammox bacterium from a community genome.</title>
        <authorList>
            <person name="Strous M."/>
            <person name="Pelletier E."/>
            <person name="Mangenot S."/>
            <person name="Rattei T."/>
            <person name="Lehner A."/>
            <person name="Taylor M.W."/>
            <person name="Horn M."/>
            <person name="Daims H."/>
            <person name="Bartol-Mavel D."/>
            <person name="Wincker P."/>
            <person name="Barbe V."/>
            <person name="Fonknechten N."/>
            <person name="Vallenet D."/>
            <person name="Segurens B."/>
            <person name="Schenowitz-Truong C."/>
            <person name="Medigue C."/>
            <person name="Collingro A."/>
            <person name="Snel B."/>
            <person name="Dutilh B.E."/>
            <person name="OpDenCamp H.J.M."/>
            <person name="vanDerDrift C."/>
            <person name="Cirpus I."/>
            <person name="vanDePas-Schoonen K.T."/>
            <person name="Harhangi H.R."/>
            <person name="vanNiftrik L."/>
            <person name="Schmid M."/>
            <person name="Keltjens J."/>
            <person name="vanDeVossenberg J."/>
            <person name="Kartal B."/>
            <person name="Meier H."/>
            <person name="Frishman D."/>
            <person name="Huynen M.A."/>
            <person name="Mewes H."/>
            <person name="Weissenbach J."/>
            <person name="Jetten M.S.M."/>
            <person name="Wagner M."/>
            <person name="LePaslier D."/>
        </authorList>
    </citation>
    <scope>NUCLEOTIDE SEQUENCE</scope>
</reference>
<dbReference type="SUPFAM" id="SSF75217">
    <property type="entry name" value="alpha/beta knot"/>
    <property type="match status" value="1"/>
</dbReference>
<keyword evidence="3 5" id="KW-0949">S-adenosyl-L-methionine</keyword>
<keyword evidence="8" id="KW-1185">Reference proteome</keyword>
<reference evidence="8" key="3">
    <citation type="submission" date="2017-10" db="EMBL/GenBank/DDBJ databases">
        <authorList>
            <person name="Frank J."/>
        </authorList>
    </citation>
    <scope>NUCLEOTIDE SEQUENCE [LARGE SCALE GENOMIC DNA]</scope>
</reference>
<keyword evidence="2 5" id="KW-0808">Transferase</keyword>
<dbReference type="AlphaFoldDB" id="Q1Q0J7"/>
<feature type="binding site" evidence="5">
    <location>
        <position position="130"/>
    </location>
    <ligand>
        <name>S-adenosyl-L-methionine</name>
        <dbReference type="ChEBI" id="CHEBI:59789"/>
    </ligand>
</feature>
<gene>
    <name evidence="5" type="primary">rlmH</name>
    <name evidence="7" type="ORF">KSMBR1_3628</name>
    <name evidence="6" type="ORF">kuste2779</name>
</gene>
<dbReference type="PANTHER" id="PTHR33603:SF1">
    <property type="entry name" value="RIBOSOMAL RNA LARGE SUBUNIT METHYLTRANSFERASE H"/>
    <property type="match status" value="1"/>
</dbReference>
<comment type="function">
    <text evidence="5">Specifically methylates the pseudouridine at position 1915 (m3Psi1915) in 23S rRNA.</text>
</comment>
<reference evidence="7" key="4">
    <citation type="submission" date="2017-10" db="EMBL/GenBank/DDBJ databases">
        <authorList>
            <person name="Banno H."/>
            <person name="Chua N.-H."/>
        </authorList>
    </citation>
    <scope>NUCLEOTIDE SEQUENCE [LARGE SCALE GENOMIC DNA]</scope>
    <source>
        <strain evidence="7">Kuenenia_mbr1_ru-nijmegen</strain>
    </source>
</reference>
<dbReference type="Pfam" id="PF02590">
    <property type="entry name" value="SPOUT_MTase"/>
    <property type="match status" value="1"/>
</dbReference>
<dbReference type="InterPro" id="IPR029028">
    <property type="entry name" value="Alpha/beta_knot_MTases"/>
</dbReference>
<dbReference type="InterPro" id="IPR029026">
    <property type="entry name" value="tRNA_m1G_MTases_N"/>
</dbReference>
<comment type="subunit">
    <text evidence="5">Homodimer.</text>
</comment>
<dbReference type="InterPro" id="IPR003742">
    <property type="entry name" value="RlmH-like"/>
</dbReference>
<dbReference type="HAMAP" id="MF_00658">
    <property type="entry name" value="23SrRNA_methyltr_H"/>
    <property type="match status" value="1"/>
</dbReference>
<name>Q1Q0J7_KUEST</name>
<keyword evidence="5" id="KW-0698">rRNA processing</keyword>
<evidence type="ECO:0000256" key="1">
    <source>
        <dbReference type="ARBA" id="ARBA00022603"/>
    </source>
</evidence>
<evidence type="ECO:0000313" key="8">
    <source>
        <dbReference type="Proteomes" id="UP000221734"/>
    </source>
</evidence>
<dbReference type="GO" id="GO:0005737">
    <property type="term" value="C:cytoplasm"/>
    <property type="evidence" value="ECO:0007669"/>
    <property type="project" value="UniProtKB-SubCell"/>
</dbReference>
<dbReference type="KEGG" id="kst:KSMBR1_3628"/>
<feature type="binding site" evidence="5">
    <location>
        <begin position="181"/>
        <end position="186"/>
    </location>
    <ligand>
        <name>S-adenosyl-L-methionine</name>
        <dbReference type="ChEBI" id="CHEBI:59789"/>
    </ligand>
</feature>
<keyword evidence="5" id="KW-0963">Cytoplasm</keyword>